<reference evidence="11" key="2">
    <citation type="journal article" date="2022" name="Res Sq">
        <title>Comparative Genomics Reveals Insights into the Divergent Evolution of Astigmatic Mites and Household Pest Adaptations.</title>
        <authorList>
            <person name="Xiong Q."/>
            <person name="Wan A.T.-Y."/>
            <person name="Liu X.-Y."/>
            <person name="Fung C.S.-H."/>
            <person name="Xiao X."/>
            <person name="Malainual N."/>
            <person name="Hou J."/>
            <person name="Wang L."/>
            <person name="Wang M."/>
            <person name="Yang K."/>
            <person name="Cui Y."/>
            <person name="Leung E."/>
            <person name="Nong W."/>
            <person name="Shin S.-K."/>
            <person name="Au S."/>
            <person name="Jeong K.Y."/>
            <person name="Chew F.T."/>
            <person name="Hui J."/>
            <person name="Leung T.F."/>
            <person name="Tungtrongchitr A."/>
            <person name="Zhong N."/>
            <person name="Liu Z."/>
            <person name="Tsui S."/>
        </authorList>
    </citation>
    <scope>NUCLEOTIDE SEQUENCE</scope>
    <source>
        <strain evidence="11">Derf</strain>
        <tissue evidence="11">Whole organism</tissue>
    </source>
</reference>
<gene>
    <name evidence="11" type="ORF">DERF_002464</name>
</gene>
<dbReference type="PANTHER" id="PTHR21072:SF13">
    <property type="entry name" value="GPI TRANSAMIDASE COMPONENT PIG-S"/>
    <property type="match status" value="1"/>
</dbReference>
<evidence type="ECO:0000313" key="11">
    <source>
        <dbReference type="EMBL" id="KAH9528523.1"/>
    </source>
</evidence>
<feature type="transmembrane region" description="Helical" evidence="10">
    <location>
        <begin position="35"/>
        <end position="54"/>
    </location>
</feature>
<dbReference type="GO" id="GO:0006506">
    <property type="term" value="P:GPI anchor biosynthetic process"/>
    <property type="evidence" value="ECO:0007669"/>
    <property type="project" value="UniProtKB-KW"/>
</dbReference>
<dbReference type="GO" id="GO:0016255">
    <property type="term" value="P:attachment of GPI anchor to protein"/>
    <property type="evidence" value="ECO:0007669"/>
    <property type="project" value="InterPro"/>
</dbReference>
<keyword evidence="4" id="KW-0337">GPI-anchor biosynthesis</keyword>
<name>A0A922ICY7_DERFA</name>
<dbReference type="PANTHER" id="PTHR21072">
    <property type="entry name" value="GPI TRANSAMIDASE COMPONENT PIG-S"/>
    <property type="match status" value="1"/>
</dbReference>
<evidence type="ECO:0000256" key="5">
    <source>
        <dbReference type="ARBA" id="ARBA00022692"/>
    </source>
</evidence>
<dbReference type="Proteomes" id="UP000790347">
    <property type="component" value="Unassembled WGS sequence"/>
</dbReference>
<reference evidence="11" key="1">
    <citation type="submission" date="2013-05" db="EMBL/GenBank/DDBJ databases">
        <authorList>
            <person name="Yim A.K.Y."/>
            <person name="Chan T.F."/>
            <person name="Ji K.M."/>
            <person name="Liu X.Y."/>
            <person name="Zhou J.W."/>
            <person name="Li R.Q."/>
            <person name="Yang K.Y."/>
            <person name="Li J."/>
            <person name="Li M."/>
            <person name="Law P.T.W."/>
            <person name="Wu Y.L."/>
            <person name="Cai Z.L."/>
            <person name="Qin H."/>
            <person name="Bao Y."/>
            <person name="Leung R.K.K."/>
            <person name="Ng P.K.S."/>
            <person name="Zou J."/>
            <person name="Zhong X.J."/>
            <person name="Ran P.X."/>
            <person name="Zhong N.S."/>
            <person name="Liu Z.G."/>
            <person name="Tsui S.K.W."/>
        </authorList>
    </citation>
    <scope>NUCLEOTIDE SEQUENCE</scope>
    <source>
        <strain evidence="11">Derf</strain>
        <tissue evidence="11">Whole organism</tissue>
    </source>
</reference>
<dbReference type="GO" id="GO:0042765">
    <property type="term" value="C:GPI-anchor transamidase complex"/>
    <property type="evidence" value="ECO:0007669"/>
    <property type="project" value="InterPro"/>
</dbReference>
<comment type="caution">
    <text evidence="11">The sequence shown here is derived from an EMBL/GenBank/DDBJ whole genome shotgun (WGS) entry which is preliminary data.</text>
</comment>
<evidence type="ECO:0000313" key="12">
    <source>
        <dbReference type="Proteomes" id="UP000790347"/>
    </source>
</evidence>
<dbReference type="InterPro" id="IPR019540">
    <property type="entry name" value="PtdIno-glycan_biosynth_class_S"/>
</dbReference>
<evidence type="ECO:0008006" key="13">
    <source>
        <dbReference type="Google" id="ProtNLM"/>
    </source>
</evidence>
<keyword evidence="7 10" id="KW-1133">Transmembrane helix</keyword>
<accession>A0A922ICY7</accession>
<keyword evidence="9" id="KW-0325">Glycoprotein</keyword>
<evidence type="ECO:0000256" key="10">
    <source>
        <dbReference type="SAM" id="Phobius"/>
    </source>
</evidence>
<protein>
    <recommendedName>
        <fullName evidence="13">GPI transamidase component PIG-S</fullName>
    </recommendedName>
</protein>
<evidence type="ECO:0000256" key="7">
    <source>
        <dbReference type="ARBA" id="ARBA00022989"/>
    </source>
</evidence>
<evidence type="ECO:0000256" key="2">
    <source>
        <dbReference type="ARBA" id="ARBA00004687"/>
    </source>
</evidence>
<keyword evidence="5 10" id="KW-0812">Transmembrane</keyword>
<keyword evidence="12" id="KW-1185">Reference proteome</keyword>
<keyword evidence="6" id="KW-0256">Endoplasmic reticulum</keyword>
<evidence type="ECO:0000256" key="6">
    <source>
        <dbReference type="ARBA" id="ARBA00022824"/>
    </source>
</evidence>
<proteinExistence type="inferred from homology"/>
<dbReference type="AlphaFoldDB" id="A0A922ICY7"/>
<evidence type="ECO:0000256" key="3">
    <source>
        <dbReference type="ARBA" id="ARBA00005316"/>
    </source>
</evidence>
<keyword evidence="8 10" id="KW-0472">Membrane</keyword>
<dbReference type="EMBL" id="ASGP02000001">
    <property type="protein sequence ID" value="KAH9528523.1"/>
    <property type="molecule type" value="Genomic_DNA"/>
</dbReference>
<feature type="transmembrane region" description="Helical" evidence="10">
    <location>
        <begin position="534"/>
        <end position="556"/>
    </location>
</feature>
<dbReference type="Pfam" id="PF10510">
    <property type="entry name" value="PIG-S"/>
    <property type="match status" value="1"/>
</dbReference>
<evidence type="ECO:0000256" key="8">
    <source>
        <dbReference type="ARBA" id="ARBA00023136"/>
    </source>
</evidence>
<organism evidence="11 12">
    <name type="scientific">Dermatophagoides farinae</name>
    <name type="common">American house dust mite</name>
    <dbReference type="NCBI Taxonomy" id="6954"/>
    <lineage>
        <taxon>Eukaryota</taxon>
        <taxon>Metazoa</taxon>
        <taxon>Ecdysozoa</taxon>
        <taxon>Arthropoda</taxon>
        <taxon>Chelicerata</taxon>
        <taxon>Arachnida</taxon>
        <taxon>Acari</taxon>
        <taxon>Acariformes</taxon>
        <taxon>Sarcoptiformes</taxon>
        <taxon>Astigmata</taxon>
        <taxon>Psoroptidia</taxon>
        <taxon>Analgoidea</taxon>
        <taxon>Pyroglyphidae</taxon>
        <taxon>Dermatophagoidinae</taxon>
        <taxon>Dermatophagoides</taxon>
    </lineage>
</organism>
<comment type="pathway">
    <text evidence="2">Glycolipid biosynthesis; glycosylphosphatidylinositol-anchor biosynthesis.</text>
</comment>
<comment type="similarity">
    <text evidence="3">Belongs to the PIGS family.</text>
</comment>
<comment type="subcellular location">
    <subcellularLocation>
        <location evidence="1">Endoplasmic reticulum membrane</location>
        <topology evidence="1">Multi-pass membrane protein</topology>
    </subcellularLocation>
</comment>
<evidence type="ECO:0000256" key="9">
    <source>
        <dbReference type="ARBA" id="ARBA00023180"/>
    </source>
</evidence>
<evidence type="ECO:0000256" key="4">
    <source>
        <dbReference type="ARBA" id="ARBA00022502"/>
    </source>
</evidence>
<sequence>MANDDQNNDVLEREFERIVKDCVEKSKKQSNRSTLIASIFYLSVLFLIGLPIWYRTTTPERWPLPDISWLMVRSQTLTHYYKISIIHLNESDESFQNIDLRNYLHANHHTRISFDNSLSFRQEWTVRSAFNNELMAFKSIRNQDSFELNDLDQLLSADNIQSINSIMFYILPRNIHTDRFINAGRYRSYFIDLNHLDNICGQVDIVECLGEQINQYVHQVQMLITRFYSHQADKQEQNIVLLMARDFDFLFDIIYEDDHVDKNLNLNERKERHRKWIKQIDQLLERFYTHRFSFSQYFRINFITQVLHYVFPRDNFIQSKLLKSSNNASEQQQERLLPISSIDSILNRIETSRVEHDNDKSYHLVLYVRSQSLPVLKFFDNQTNNQSNLISTPFRGSILIVNDEKDLFNGFRQLIRSFLYLPNRCQVSGEFFTQLEIESIVHALVQKHIHETLKSLESIEKLLNKVSNMVIEEKISRRIHDSMEMSMKAAELLNSNGDIIEAYEKSWIAYSYSEQAFYDPSLLSLLYFPDDQKYAIYLPLFLPISIPLLHNVYHLFKMFKNRNMKIDDKDKRE</sequence>
<evidence type="ECO:0000256" key="1">
    <source>
        <dbReference type="ARBA" id="ARBA00004477"/>
    </source>
</evidence>